<name>A0A9Y4NVM3_9TELE</name>
<feature type="compositionally biased region" description="Basic and acidic residues" evidence="1">
    <location>
        <begin position="58"/>
        <end position="68"/>
    </location>
</feature>
<feature type="region of interest" description="Disordered" evidence="1">
    <location>
        <begin position="1"/>
        <end position="93"/>
    </location>
</feature>
<evidence type="ECO:0000256" key="1">
    <source>
        <dbReference type="SAM" id="MobiDB-lite"/>
    </source>
</evidence>
<reference evidence="3" key="1">
    <citation type="submission" date="2025-08" db="UniProtKB">
        <authorList>
            <consortium name="RefSeq"/>
        </authorList>
    </citation>
    <scope>IDENTIFICATION</scope>
</reference>
<organism evidence="2 3">
    <name type="scientific">Stegastes partitus</name>
    <name type="common">bicolor damselfish</name>
    <dbReference type="NCBI Taxonomy" id="144197"/>
    <lineage>
        <taxon>Eukaryota</taxon>
        <taxon>Metazoa</taxon>
        <taxon>Chordata</taxon>
        <taxon>Craniata</taxon>
        <taxon>Vertebrata</taxon>
        <taxon>Euteleostomi</taxon>
        <taxon>Actinopterygii</taxon>
        <taxon>Neopterygii</taxon>
        <taxon>Teleostei</taxon>
        <taxon>Neoteleostei</taxon>
        <taxon>Acanthomorphata</taxon>
        <taxon>Ovalentaria</taxon>
        <taxon>Pomacentridae</taxon>
        <taxon>Stegastes</taxon>
    </lineage>
</organism>
<accession>A0A9Y4NVM3</accession>
<evidence type="ECO:0000313" key="2">
    <source>
        <dbReference type="Proteomes" id="UP000694891"/>
    </source>
</evidence>
<protein>
    <submittedName>
        <fullName evidence="3">Serine/threonine-protein kinase/endoribonuclease IRE1-like</fullName>
    </submittedName>
</protein>
<feature type="compositionally biased region" description="Polar residues" evidence="1">
    <location>
        <begin position="1"/>
        <end position="22"/>
    </location>
</feature>
<dbReference type="Proteomes" id="UP000694891">
    <property type="component" value="Unplaced"/>
</dbReference>
<feature type="compositionally biased region" description="Low complexity" evidence="1">
    <location>
        <begin position="40"/>
        <end position="54"/>
    </location>
</feature>
<proteinExistence type="predicted"/>
<dbReference type="GeneID" id="103375889"/>
<evidence type="ECO:0000313" key="3">
    <source>
        <dbReference type="RefSeq" id="XP_008304406.1"/>
    </source>
</evidence>
<dbReference type="AlphaFoldDB" id="A0A9Y4NVM3"/>
<sequence length="93" mass="9369">MQTDAQTVTSASSDGTLSTDVNVSADSLPASPDPPPSPPSHSSSTSHGDRSGSTAHRPTAEGSREEVQVGKISFSPSEVLGHGTAGTFVFSIS</sequence>
<dbReference type="RefSeq" id="XP_008304406.1">
    <property type="nucleotide sequence ID" value="XM_008306184.1"/>
</dbReference>
<keyword evidence="2" id="KW-1185">Reference proteome</keyword>
<gene>
    <name evidence="3" type="primary">LOC103375889</name>
</gene>